<organism evidence="3 4">
    <name type="scientific">Aliivibrio salmonicida (strain LFI1238)</name>
    <name type="common">Vibrio salmonicida (strain LFI1238)</name>
    <dbReference type="NCBI Taxonomy" id="316275"/>
    <lineage>
        <taxon>Bacteria</taxon>
        <taxon>Pseudomonadati</taxon>
        <taxon>Pseudomonadota</taxon>
        <taxon>Gammaproteobacteria</taxon>
        <taxon>Vibrionales</taxon>
        <taxon>Vibrionaceae</taxon>
        <taxon>Aliivibrio</taxon>
    </lineage>
</organism>
<feature type="chain" id="PRO_5002844551" evidence="2">
    <location>
        <begin position="22"/>
        <end position="164"/>
    </location>
</feature>
<feature type="signal peptide" evidence="2">
    <location>
        <begin position="1"/>
        <end position="21"/>
    </location>
</feature>
<sequence length="164" mass="17949">MNSITNKVNRLFLIFILSLLAACNSESGGSGGSGGTNSLGSSPSETPEPSASPMSVFDLEISAENSLHSVYNLEIDVDISEISTKRAFISICDNSIAKGDLSKVDFDMCLLKGNLNEGVGVFELRVANHCEELITLIWIMEKDREPLIYTLSHDNQKESYWLIN</sequence>
<keyword evidence="2" id="KW-0732">Signal</keyword>
<feature type="compositionally biased region" description="Low complexity" evidence="1">
    <location>
        <begin position="38"/>
        <end position="53"/>
    </location>
</feature>
<dbReference type="EMBL" id="FM178380">
    <property type="protein sequence ID" value="CAQ81004.1"/>
    <property type="molecule type" value="Genomic_DNA"/>
</dbReference>
<accession>B6EQM7</accession>
<evidence type="ECO:0000313" key="3">
    <source>
        <dbReference type="EMBL" id="CAQ81004.1"/>
    </source>
</evidence>
<protein>
    <submittedName>
        <fullName evidence="3">Lipoprotein</fullName>
    </submittedName>
</protein>
<gene>
    <name evidence="3" type="ordered locus">VSAL_II0250</name>
</gene>
<proteinExistence type="predicted"/>
<evidence type="ECO:0000256" key="1">
    <source>
        <dbReference type="SAM" id="MobiDB-lite"/>
    </source>
</evidence>
<dbReference type="AlphaFoldDB" id="B6EQM7"/>
<dbReference type="RefSeq" id="WP_012551624.1">
    <property type="nucleotide sequence ID" value="NC_011313.1"/>
</dbReference>
<dbReference type="eggNOG" id="ENOG5032S51">
    <property type="taxonomic scope" value="Bacteria"/>
</dbReference>
<dbReference type="HOGENOM" id="CLU_1615555_0_0_6"/>
<keyword evidence="3" id="KW-0449">Lipoprotein</keyword>
<dbReference type="PROSITE" id="PS51257">
    <property type="entry name" value="PROKAR_LIPOPROTEIN"/>
    <property type="match status" value="1"/>
</dbReference>
<evidence type="ECO:0000313" key="4">
    <source>
        <dbReference type="Proteomes" id="UP000001730"/>
    </source>
</evidence>
<name>B6EQM7_ALISL</name>
<dbReference type="Proteomes" id="UP000001730">
    <property type="component" value="Chromosome 2"/>
</dbReference>
<evidence type="ECO:0000256" key="2">
    <source>
        <dbReference type="SAM" id="SignalP"/>
    </source>
</evidence>
<feature type="region of interest" description="Disordered" evidence="1">
    <location>
        <begin position="31"/>
        <end position="53"/>
    </location>
</feature>
<keyword evidence="4" id="KW-1185">Reference proteome</keyword>
<dbReference type="KEGG" id="vsa:VSAL_II0250"/>
<reference evidence="3 4" key="1">
    <citation type="journal article" date="2008" name="BMC Genomics">
        <title>The genome sequence of the fish pathogen Aliivibrio salmonicida strain LFI1238 shows extensive evidence of gene decay.</title>
        <authorList>
            <person name="Hjerde E."/>
            <person name="Lorentzen M.S."/>
            <person name="Holden M.T."/>
            <person name="Seeger K."/>
            <person name="Paulsen S."/>
            <person name="Bason N."/>
            <person name="Churcher C."/>
            <person name="Harris D."/>
            <person name="Norbertczak H."/>
            <person name="Quail M.A."/>
            <person name="Sanders S."/>
            <person name="Thurston S."/>
            <person name="Parkhill J."/>
            <person name="Willassen N.P."/>
            <person name="Thomson N.R."/>
        </authorList>
    </citation>
    <scope>NUCLEOTIDE SEQUENCE [LARGE SCALE GENOMIC DNA]</scope>
    <source>
        <strain evidence="3 4">LFI1238</strain>
    </source>
</reference>